<organism evidence="2 3">
    <name type="scientific">Psychroflexus gondwanensis ACAM 44</name>
    <dbReference type="NCBI Taxonomy" id="1189619"/>
    <lineage>
        <taxon>Bacteria</taxon>
        <taxon>Pseudomonadati</taxon>
        <taxon>Bacteroidota</taxon>
        <taxon>Flavobacteriia</taxon>
        <taxon>Flavobacteriales</taxon>
        <taxon>Flavobacteriaceae</taxon>
        <taxon>Psychroflexus</taxon>
    </lineage>
</organism>
<keyword evidence="2" id="KW-0808">Transferase</keyword>
<dbReference type="Pfam" id="PF00535">
    <property type="entry name" value="Glycos_transf_2"/>
    <property type="match status" value="1"/>
</dbReference>
<dbReference type="eggNOG" id="COG1215">
    <property type="taxonomic scope" value="Bacteria"/>
</dbReference>
<dbReference type="EMBL" id="APLF01000002">
    <property type="protein sequence ID" value="EMY82371.1"/>
    <property type="molecule type" value="Genomic_DNA"/>
</dbReference>
<evidence type="ECO:0000313" key="2">
    <source>
        <dbReference type="EMBL" id="EMY82371.1"/>
    </source>
</evidence>
<comment type="caution">
    <text evidence="2">The sequence shown here is derived from an EMBL/GenBank/DDBJ whole genome shotgun (WGS) entry which is preliminary data.</text>
</comment>
<dbReference type="AlphaFoldDB" id="N1WQ06"/>
<name>N1WQ06_9FLAO</name>
<dbReference type="PANTHER" id="PTHR43685:SF2">
    <property type="entry name" value="GLYCOSYLTRANSFERASE 2-LIKE DOMAIN-CONTAINING PROTEIN"/>
    <property type="match status" value="1"/>
</dbReference>
<dbReference type="Proteomes" id="UP000012317">
    <property type="component" value="Unassembled WGS sequence"/>
</dbReference>
<reference evidence="2 3" key="1">
    <citation type="journal article" date="2014" name="Genome Biol. Evol.">
        <title>Extensive gene acquisition in the extremely psychrophilic bacterial species Psychroflexus torquis and the link to sea-ice ecosystem specialism.</title>
        <authorList>
            <person name="Feng S."/>
            <person name="Powell S.M."/>
            <person name="Wilson R."/>
            <person name="Bowman J.P."/>
        </authorList>
    </citation>
    <scope>NUCLEOTIDE SEQUENCE [LARGE SCALE GENOMIC DNA]</scope>
    <source>
        <strain evidence="2 3">ACAM 44</strain>
    </source>
</reference>
<dbReference type="InterPro" id="IPR001173">
    <property type="entry name" value="Glyco_trans_2-like"/>
</dbReference>
<evidence type="ECO:0000259" key="1">
    <source>
        <dbReference type="Pfam" id="PF00535"/>
    </source>
</evidence>
<dbReference type="STRING" id="1189619.pgond44_01693"/>
<evidence type="ECO:0000313" key="3">
    <source>
        <dbReference type="Proteomes" id="UP000012317"/>
    </source>
</evidence>
<dbReference type="InterPro" id="IPR029044">
    <property type="entry name" value="Nucleotide-diphossugar_trans"/>
</dbReference>
<keyword evidence="3" id="KW-1185">Reference proteome</keyword>
<accession>N1WQ06</accession>
<dbReference type="CDD" id="cd00761">
    <property type="entry name" value="Glyco_tranf_GTA_type"/>
    <property type="match status" value="1"/>
</dbReference>
<gene>
    <name evidence="2" type="ORF">pgond44_01693</name>
</gene>
<sequence length="311" mass="36049">MIQFSVVIPLYNKANYIQNCLESVLKQTHKEFEVILVNDGSTDGSETVVERFQDSRIRLVHQENKGASAARNKAISLAKHEWIALIDADDYWYPNHLEELQNTIEQFPKADVVCNNYEILLEKDYVKHPTFSIEYPLKAQYIEDYFKGSLIDPIAWTSALSFTSSIFKKVGEFDTNIKSGQDIDLMVKFGLAATIAFNPKVTMRYHRKTENNLSDETGLREKLNYIDNHRSEEKKNPPLHHYMDINRFSLAIQAKMAQDNVLFKELVGRLDIHHLNSKQKLLLKTPANVLRGLKYLQSKLTQYNLYKSPYK</sequence>
<dbReference type="SUPFAM" id="SSF53448">
    <property type="entry name" value="Nucleotide-diphospho-sugar transferases"/>
    <property type="match status" value="1"/>
</dbReference>
<dbReference type="PATRIC" id="fig|1189619.4.peg.356"/>
<dbReference type="Gene3D" id="3.90.550.10">
    <property type="entry name" value="Spore Coat Polysaccharide Biosynthesis Protein SpsA, Chain A"/>
    <property type="match status" value="1"/>
</dbReference>
<proteinExistence type="predicted"/>
<dbReference type="PANTHER" id="PTHR43685">
    <property type="entry name" value="GLYCOSYLTRANSFERASE"/>
    <property type="match status" value="1"/>
</dbReference>
<feature type="domain" description="Glycosyltransferase 2-like" evidence="1">
    <location>
        <begin position="5"/>
        <end position="150"/>
    </location>
</feature>
<dbReference type="InterPro" id="IPR050834">
    <property type="entry name" value="Glycosyltransf_2"/>
</dbReference>
<protein>
    <submittedName>
        <fullName evidence="2">Glycosyltransferase, group 2 family protein</fullName>
    </submittedName>
</protein>
<dbReference type="RefSeq" id="WP_003435462.1">
    <property type="nucleotide sequence ID" value="NZ_APLF01000002.1"/>
</dbReference>
<dbReference type="GO" id="GO:0016740">
    <property type="term" value="F:transferase activity"/>
    <property type="evidence" value="ECO:0007669"/>
    <property type="project" value="UniProtKB-KW"/>
</dbReference>